<reference evidence="2 3" key="1">
    <citation type="submission" date="2017-04" db="EMBL/GenBank/DDBJ databases">
        <title>Bacillus krulwichiae AM31D Genome sequencing and assembly.</title>
        <authorList>
            <person name="Krulwich T.A."/>
            <person name="Anastor L."/>
            <person name="Ehrlich R."/>
            <person name="Ehrlich G.D."/>
            <person name="Janto B."/>
        </authorList>
    </citation>
    <scope>NUCLEOTIDE SEQUENCE [LARGE SCALE GENOMIC DNA]</scope>
    <source>
        <strain evidence="2 3">AM31D</strain>
    </source>
</reference>
<sequence>MRHILLSTFLIWLNYRKRTWTLLPHFFQALIYIAFINSSYYYFFKNRILWELQSTCLSLKALRVIHIFIITPLIFLLCMVNFPKENVRKQMKHIVKWACMCASFEFIGLKSNMIYFKHKWNILWSWLIYILLFSYGYAYPKKPALVWGLSMPTLLFFLIRFKAPFRRVMLFGPILFLVNRFNIFRTLT</sequence>
<feature type="transmembrane region" description="Helical" evidence="1">
    <location>
        <begin position="120"/>
        <end position="138"/>
    </location>
</feature>
<dbReference type="EMBL" id="CP020814">
    <property type="protein sequence ID" value="ARK32670.1"/>
    <property type="molecule type" value="Genomic_DNA"/>
</dbReference>
<keyword evidence="1" id="KW-0812">Transmembrane</keyword>
<keyword evidence="3" id="KW-1185">Reference proteome</keyword>
<keyword evidence="1" id="KW-0472">Membrane</keyword>
<dbReference type="Proteomes" id="UP000193006">
    <property type="component" value="Chromosome"/>
</dbReference>
<organism evidence="2 3">
    <name type="scientific">Halalkalibacter krulwichiae</name>
    <dbReference type="NCBI Taxonomy" id="199441"/>
    <lineage>
        <taxon>Bacteria</taxon>
        <taxon>Bacillati</taxon>
        <taxon>Bacillota</taxon>
        <taxon>Bacilli</taxon>
        <taxon>Bacillales</taxon>
        <taxon>Bacillaceae</taxon>
        <taxon>Halalkalibacter</taxon>
    </lineage>
</organism>
<keyword evidence="1" id="KW-1133">Transmembrane helix</keyword>
<evidence type="ECO:0000256" key="1">
    <source>
        <dbReference type="SAM" id="Phobius"/>
    </source>
</evidence>
<feature type="transmembrane region" description="Helical" evidence="1">
    <location>
        <begin position="144"/>
        <end position="161"/>
    </location>
</feature>
<evidence type="ECO:0000313" key="3">
    <source>
        <dbReference type="Proteomes" id="UP000193006"/>
    </source>
</evidence>
<dbReference type="KEGG" id="bkw:BkAM31D_24005"/>
<feature type="transmembrane region" description="Helical" evidence="1">
    <location>
        <begin position="64"/>
        <end position="82"/>
    </location>
</feature>
<dbReference type="STRING" id="199441.BkAM31D_24005"/>
<gene>
    <name evidence="2" type="ORF">BkAM31D_24005</name>
</gene>
<name>A0A1X9MJ00_9BACI</name>
<protein>
    <submittedName>
        <fullName evidence="2">Uncharacterized protein</fullName>
    </submittedName>
</protein>
<accession>A0A1X9MJ00</accession>
<dbReference type="AlphaFoldDB" id="A0A1X9MJ00"/>
<evidence type="ECO:0000313" key="2">
    <source>
        <dbReference type="EMBL" id="ARK32670.1"/>
    </source>
</evidence>
<feature type="transmembrane region" description="Helical" evidence="1">
    <location>
        <begin position="21"/>
        <end position="44"/>
    </location>
</feature>
<proteinExistence type="predicted"/>